<evidence type="ECO:0000256" key="3">
    <source>
        <dbReference type="ARBA" id="ARBA00022553"/>
    </source>
</evidence>
<comment type="caution">
    <text evidence="10">The sequence shown here is derived from an EMBL/GenBank/DDBJ whole genome shotgun (WGS) entry which is preliminary data.</text>
</comment>
<dbReference type="PANTHER" id="PTHR45436">
    <property type="entry name" value="SENSOR HISTIDINE KINASE YKOH"/>
    <property type="match status" value="1"/>
</dbReference>
<accession>A0A7W8EDV0</accession>
<gene>
    <name evidence="10" type="ORF">HNR40_001117</name>
</gene>
<dbReference type="InterPro" id="IPR003594">
    <property type="entry name" value="HATPase_dom"/>
</dbReference>
<dbReference type="GO" id="GO:0004673">
    <property type="term" value="F:protein histidine kinase activity"/>
    <property type="evidence" value="ECO:0007669"/>
    <property type="project" value="UniProtKB-EC"/>
</dbReference>
<dbReference type="InterPro" id="IPR005467">
    <property type="entry name" value="His_kinase_dom"/>
</dbReference>
<name>A0A7W8EDV0_9ACTN</name>
<dbReference type="Pfam" id="PF08376">
    <property type="entry name" value="NIT"/>
    <property type="match status" value="1"/>
</dbReference>
<keyword evidence="6 10" id="KW-0418">Kinase</keyword>
<feature type="transmembrane region" description="Helical" evidence="8">
    <location>
        <begin position="303"/>
        <end position="326"/>
    </location>
</feature>
<keyword evidence="8" id="KW-0472">Membrane</keyword>
<evidence type="ECO:0000313" key="11">
    <source>
        <dbReference type="Proteomes" id="UP000568380"/>
    </source>
</evidence>
<dbReference type="PROSITE" id="PS50109">
    <property type="entry name" value="HIS_KIN"/>
    <property type="match status" value="1"/>
</dbReference>
<evidence type="ECO:0000256" key="7">
    <source>
        <dbReference type="ARBA" id="ARBA00022989"/>
    </source>
</evidence>
<dbReference type="SMART" id="SM00387">
    <property type="entry name" value="HATPase_c"/>
    <property type="match status" value="1"/>
</dbReference>
<dbReference type="InterPro" id="IPR013587">
    <property type="entry name" value="Nitrate/nitrite_sensing"/>
</dbReference>
<dbReference type="EC" id="2.7.13.3" evidence="2"/>
<keyword evidence="4" id="KW-0808">Transferase</keyword>
<dbReference type="InterPro" id="IPR050428">
    <property type="entry name" value="TCS_sensor_his_kinase"/>
</dbReference>
<dbReference type="SUPFAM" id="SSF55874">
    <property type="entry name" value="ATPase domain of HSP90 chaperone/DNA topoisomerase II/histidine kinase"/>
    <property type="match status" value="1"/>
</dbReference>
<protein>
    <recommendedName>
        <fullName evidence="2">histidine kinase</fullName>
        <ecNumber evidence="2">2.7.13.3</ecNumber>
    </recommendedName>
</protein>
<keyword evidence="3" id="KW-0597">Phosphoprotein</keyword>
<evidence type="ECO:0000259" key="9">
    <source>
        <dbReference type="PROSITE" id="PS50109"/>
    </source>
</evidence>
<organism evidence="10 11">
    <name type="scientific">Nonomuraea endophytica</name>
    <dbReference type="NCBI Taxonomy" id="714136"/>
    <lineage>
        <taxon>Bacteria</taxon>
        <taxon>Bacillati</taxon>
        <taxon>Actinomycetota</taxon>
        <taxon>Actinomycetes</taxon>
        <taxon>Streptosporangiales</taxon>
        <taxon>Streptosporangiaceae</taxon>
        <taxon>Nonomuraea</taxon>
    </lineage>
</organism>
<evidence type="ECO:0000256" key="5">
    <source>
        <dbReference type="ARBA" id="ARBA00022692"/>
    </source>
</evidence>
<dbReference type="AlphaFoldDB" id="A0A7W8EDV0"/>
<dbReference type="GO" id="GO:0000160">
    <property type="term" value="P:phosphorelay signal transduction system"/>
    <property type="evidence" value="ECO:0007669"/>
    <property type="project" value="TreeGrafter"/>
</dbReference>
<evidence type="ECO:0000313" key="10">
    <source>
        <dbReference type="EMBL" id="MBB5075671.1"/>
    </source>
</evidence>
<dbReference type="EMBL" id="JACHIN010000001">
    <property type="protein sequence ID" value="MBB5075671.1"/>
    <property type="molecule type" value="Genomic_DNA"/>
</dbReference>
<dbReference type="GO" id="GO:0005886">
    <property type="term" value="C:plasma membrane"/>
    <property type="evidence" value="ECO:0007669"/>
    <property type="project" value="TreeGrafter"/>
</dbReference>
<dbReference type="Proteomes" id="UP000568380">
    <property type="component" value="Unassembled WGS sequence"/>
</dbReference>
<proteinExistence type="predicted"/>
<comment type="catalytic activity">
    <reaction evidence="1">
        <text>ATP + protein L-histidine = ADP + protein N-phospho-L-histidine.</text>
        <dbReference type="EC" id="2.7.13.3"/>
    </reaction>
</comment>
<reference evidence="10 11" key="1">
    <citation type="submission" date="2020-08" db="EMBL/GenBank/DDBJ databases">
        <title>Genomic Encyclopedia of Type Strains, Phase IV (KMG-IV): sequencing the most valuable type-strain genomes for metagenomic binning, comparative biology and taxonomic classification.</title>
        <authorList>
            <person name="Goeker M."/>
        </authorList>
    </citation>
    <scope>NUCLEOTIDE SEQUENCE [LARGE SCALE GENOMIC DNA]</scope>
    <source>
        <strain evidence="10 11">DSM 45385</strain>
    </source>
</reference>
<evidence type="ECO:0000256" key="1">
    <source>
        <dbReference type="ARBA" id="ARBA00000085"/>
    </source>
</evidence>
<dbReference type="Pfam" id="PF02518">
    <property type="entry name" value="HATPase_c"/>
    <property type="match status" value="1"/>
</dbReference>
<evidence type="ECO:0000256" key="2">
    <source>
        <dbReference type="ARBA" id="ARBA00012438"/>
    </source>
</evidence>
<keyword evidence="5 8" id="KW-0812">Transmembrane</keyword>
<dbReference type="InterPro" id="IPR036890">
    <property type="entry name" value="HATPase_C_sf"/>
</dbReference>
<evidence type="ECO:0000256" key="8">
    <source>
        <dbReference type="SAM" id="Phobius"/>
    </source>
</evidence>
<keyword evidence="7 8" id="KW-1133">Transmembrane helix</keyword>
<evidence type="ECO:0000256" key="4">
    <source>
        <dbReference type="ARBA" id="ARBA00022679"/>
    </source>
</evidence>
<keyword evidence="11" id="KW-1185">Reference proteome</keyword>
<evidence type="ECO:0000256" key="6">
    <source>
        <dbReference type="ARBA" id="ARBA00022777"/>
    </source>
</evidence>
<dbReference type="RefSeq" id="WP_184958834.1">
    <property type="nucleotide sequence ID" value="NZ_JACHIN010000001.1"/>
</dbReference>
<sequence length="634" mass="69099">MPPQRGRPIALKLLILLFVPLISLVGLWAFAAGLTGGDGLRLLEINKLVTNLSDPAEQVVVQLQQERHLSVQHVSGERQSAQVAKQRGLTDRALTRFHRLAAEQRDLSPEMDTQLRGLNTALEQLPDIRRITSGGAPRALDVIIGYNRIVDALYRLHDAMVLVPDTSLYRQAHAVTMLGEAKELLARERAMVVVVLAAGKVGDAEREAFTGMVATRRLLYTQALAQLDPGLRLPYQSLTQGPAYREFLELEDLLRGQATVNGLPAGAATWPTDADNLWAAVERNQTFAVQGIVARVNPAANAILLKIGIAGGVGLLAVIASIALSLRFRRRLVRELAALRAAAAELAEVRLRGLVQRLKATTTQAPEPVQVIPLEVAANTSEVRDIMQAFNSVQSTAVEAAVGQARLRHGVNQVFVNLARRNQSLLHRQLLQLDGMERGAEDPEALADLFKLDHLTTRMRRHAESLIILSGQAPGRGWRNPVPILDVLRAAVAEVEEYQRVEILQPPPLALSGAAVTDVAHLVAELVENATLFSPPQTRVDLRSTTTPHGLTIEIEDRGLGLPRAEIDELNARLEETPEFDLAQSDRLGLFVVARLAARHDIRVRLGPSPYGGLTALVALPSGLLHEHAPLVSR</sequence>
<feature type="domain" description="Histidine kinase" evidence="9">
    <location>
        <begin position="519"/>
        <end position="624"/>
    </location>
</feature>
<dbReference type="PANTHER" id="PTHR45436:SF5">
    <property type="entry name" value="SENSOR HISTIDINE KINASE TRCS"/>
    <property type="match status" value="1"/>
</dbReference>
<dbReference type="Gene3D" id="3.30.565.10">
    <property type="entry name" value="Histidine kinase-like ATPase, C-terminal domain"/>
    <property type="match status" value="1"/>
</dbReference>